<protein>
    <submittedName>
        <fullName evidence="2">F-box LRR-repeat 7</fullName>
    </submittedName>
</protein>
<dbReference type="OrthoDB" id="3219396at2759"/>
<dbReference type="InterPro" id="IPR036047">
    <property type="entry name" value="F-box-like_dom_sf"/>
</dbReference>
<evidence type="ECO:0000313" key="3">
    <source>
        <dbReference type="Proteomes" id="UP000239899"/>
    </source>
</evidence>
<proteinExistence type="predicted"/>
<reference evidence="2 3" key="1">
    <citation type="journal article" date="2018" name="Plant J.">
        <title>Genome sequences of Chlorella sorokiniana UTEX 1602 and Micractinium conductrix SAG 241.80: implications to maltose excretion by a green alga.</title>
        <authorList>
            <person name="Arriola M.B."/>
            <person name="Velmurugan N."/>
            <person name="Zhang Y."/>
            <person name="Plunkett M.H."/>
            <person name="Hondzo H."/>
            <person name="Barney B.M."/>
        </authorList>
    </citation>
    <scope>NUCLEOTIDE SEQUENCE [LARGE SCALE GENOMIC DNA]</scope>
    <source>
        <strain evidence="3">UTEX 1602</strain>
    </source>
</reference>
<dbReference type="AlphaFoldDB" id="A0A2P6TJ16"/>
<dbReference type="EMBL" id="LHPG02000014">
    <property type="protein sequence ID" value="PRW39245.1"/>
    <property type="molecule type" value="Genomic_DNA"/>
</dbReference>
<dbReference type="Proteomes" id="UP000239899">
    <property type="component" value="Unassembled WGS sequence"/>
</dbReference>
<organism evidence="2 3">
    <name type="scientific">Chlorella sorokiniana</name>
    <name type="common">Freshwater green alga</name>
    <dbReference type="NCBI Taxonomy" id="3076"/>
    <lineage>
        <taxon>Eukaryota</taxon>
        <taxon>Viridiplantae</taxon>
        <taxon>Chlorophyta</taxon>
        <taxon>core chlorophytes</taxon>
        <taxon>Trebouxiophyceae</taxon>
        <taxon>Chlorellales</taxon>
        <taxon>Chlorellaceae</taxon>
        <taxon>Chlorella clade</taxon>
        <taxon>Chlorella</taxon>
    </lineage>
</organism>
<sequence>MAASDPPFPVEQLPDGLLGRVLSFVGRGAGPCLALVSRRWYRIVYSEPALWRAVKLNTFNMSLPLAQLPMLQRPAA</sequence>
<feature type="domain" description="F-box" evidence="1">
    <location>
        <begin position="7"/>
        <end position="54"/>
    </location>
</feature>
<comment type="caution">
    <text evidence="2">The sequence shown here is derived from an EMBL/GenBank/DDBJ whole genome shotgun (WGS) entry which is preliminary data.</text>
</comment>
<evidence type="ECO:0000313" key="2">
    <source>
        <dbReference type="EMBL" id="PRW39245.1"/>
    </source>
</evidence>
<dbReference type="Gene3D" id="1.20.1280.50">
    <property type="match status" value="1"/>
</dbReference>
<gene>
    <name evidence="2" type="ORF">C2E21_7152</name>
</gene>
<dbReference type="PROSITE" id="PS50181">
    <property type="entry name" value="FBOX"/>
    <property type="match status" value="1"/>
</dbReference>
<dbReference type="SUPFAM" id="SSF81383">
    <property type="entry name" value="F-box domain"/>
    <property type="match status" value="1"/>
</dbReference>
<accession>A0A2P6TJ16</accession>
<dbReference type="InterPro" id="IPR001810">
    <property type="entry name" value="F-box_dom"/>
</dbReference>
<keyword evidence="3" id="KW-1185">Reference proteome</keyword>
<dbReference type="Pfam" id="PF12937">
    <property type="entry name" value="F-box-like"/>
    <property type="match status" value="1"/>
</dbReference>
<name>A0A2P6TJ16_CHLSO</name>
<evidence type="ECO:0000259" key="1">
    <source>
        <dbReference type="PROSITE" id="PS50181"/>
    </source>
</evidence>